<dbReference type="AlphaFoldDB" id="A0A5B7HL66"/>
<sequence length="64" mass="7116">MSYLDAELPPLGRVGAEGSGRRGDKRREDEKKDKGQKWTAGKGERREQEDGGKGNKANSDLQRD</sequence>
<keyword evidence="3" id="KW-1185">Reference proteome</keyword>
<feature type="compositionally biased region" description="Basic and acidic residues" evidence="1">
    <location>
        <begin position="19"/>
        <end position="53"/>
    </location>
</feature>
<comment type="caution">
    <text evidence="2">The sequence shown here is derived from an EMBL/GenBank/DDBJ whole genome shotgun (WGS) entry which is preliminary data.</text>
</comment>
<protein>
    <submittedName>
        <fullName evidence="2">Uncharacterized protein</fullName>
    </submittedName>
</protein>
<proteinExistence type="predicted"/>
<evidence type="ECO:0000313" key="2">
    <source>
        <dbReference type="EMBL" id="MPC69997.1"/>
    </source>
</evidence>
<name>A0A5B7HL66_PORTR</name>
<feature type="region of interest" description="Disordered" evidence="1">
    <location>
        <begin position="1"/>
        <end position="64"/>
    </location>
</feature>
<accession>A0A5B7HL66</accession>
<organism evidence="2 3">
    <name type="scientific">Portunus trituberculatus</name>
    <name type="common">Swimming crab</name>
    <name type="synonym">Neptunus trituberculatus</name>
    <dbReference type="NCBI Taxonomy" id="210409"/>
    <lineage>
        <taxon>Eukaryota</taxon>
        <taxon>Metazoa</taxon>
        <taxon>Ecdysozoa</taxon>
        <taxon>Arthropoda</taxon>
        <taxon>Crustacea</taxon>
        <taxon>Multicrustacea</taxon>
        <taxon>Malacostraca</taxon>
        <taxon>Eumalacostraca</taxon>
        <taxon>Eucarida</taxon>
        <taxon>Decapoda</taxon>
        <taxon>Pleocyemata</taxon>
        <taxon>Brachyura</taxon>
        <taxon>Eubrachyura</taxon>
        <taxon>Portunoidea</taxon>
        <taxon>Portunidae</taxon>
        <taxon>Portuninae</taxon>
        <taxon>Portunus</taxon>
    </lineage>
</organism>
<dbReference type="Proteomes" id="UP000324222">
    <property type="component" value="Unassembled WGS sequence"/>
</dbReference>
<evidence type="ECO:0000256" key="1">
    <source>
        <dbReference type="SAM" id="MobiDB-lite"/>
    </source>
</evidence>
<gene>
    <name evidence="2" type="ORF">E2C01_064231</name>
</gene>
<reference evidence="2 3" key="1">
    <citation type="submission" date="2019-05" db="EMBL/GenBank/DDBJ databases">
        <title>Another draft genome of Portunus trituberculatus and its Hox gene families provides insights of decapod evolution.</title>
        <authorList>
            <person name="Jeong J.-H."/>
            <person name="Song I."/>
            <person name="Kim S."/>
            <person name="Choi T."/>
            <person name="Kim D."/>
            <person name="Ryu S."/>
            <person name="Kim W."/>
        </authorList>
    </citation>
    <scope>NUCLEOTIDE SEQUENCE [LARGE SCALE GENOMIC DNA]</scope>
    <source>
        <tissue evidence="2">Muscle</tissue>
    </source>
</reference>
<evidence type="ECO:0000313" key="3">
    <source>
        <dbReference type="Proteomes" id="UP000324222"/>
    </source>
</evidence>
<dbReference type="EMBL" id="VSRR010030333">
    <property type="protein sequence ID" value="MPC69997.1"/>
    <property type="molecule type" value="Genomic_DNA"/>
</dbReference>